<reference evidence="2" key="1">
    <citation type="submission" date="2021-12" db="EMBL/GenBank/DDBJ databases">
        <authorList>
            <person name="King R."/>
        </authorList>
    </citation>
    <scope>NUCLEOTIDE SEQUENCE</scope>
</reference>
<dbReference type="GO" id="GO:0031398">
    <property type="term" value="P:positive regulation of protein ubiquitination"/>
    <property type="evidence" value="ECO:0007669"/>
    <property type="project" value="TreeGrafter"/>
</dbReference>
<gene>
    <name evidence="2" type="ORF">DIATSA_LOCUS10002</name>
</gene>
<keyword evidence="3" id="KW-1185">Reference proteome</keyword>
<proteinExistence type="predicted"/>
<evidence type="ECO:0000313" key="3">
    <source>
        <dbReference type="Proteomes" id="UP001153714"/>
    </source>
</evidence>
<evidence type="ECO:0000259" key="1">
    <source>
        <dbReference type="Pfam" id="PF00646"/>
    </source>
</evidence>
<protein>
    <recommendedName>
        <fullName evidence="1">F-box domain-containing protein</fullName>
    </recommendedName>
</protein>
<organism evidence="2 3">
    <name type="scientific">Diatraea saccharalis</name>
    <name type="common">sugarcane borer</name>
    <dbReference type="NCBI Taxonomy" id="40085"/>
    <lineage>
        <taxon>Eukaryota</taxon>
        <taxon>Metazoa</taxon>
        <taxon>Ecdysozoa</taxon>
        <taxon>Arthropoda</taxon>
        <taxon>Hexapoda</taxon>
        <taxon>Insecta</taxon>
        <taxon>Pterygota</taxon>
        <taxon>Neoptera</taxon>
        <taxon>Endopterygota</taxon>
        <taxon>Lepidoptera</taxon>
        <taxon>Glossata</taxon>
        <taxon>Ditrysia</taxon>
        <taxon>Pyraloidea</taxon>
        <taxon>Crambidae</taxon>
        <taxon>Crambinae</taxon>
        <taxon>Diatraea</taxon>
    </lineage>
</organism>
<dbReference type="OrthoDB" id="8757000at2759"/>
<dbReference type="Pfam" id="PF00646">
    <property type="entry name" value="F-box"/>
    <property type="match status" value="1"/>
</dbReference>
<reference evidence="2" key="2">
    <citation type="submission" date="2022-10" db="EMBL/GenBank/DDBJ databases">
        <authorList>
            <consortium name="ENA_rothamsted_submissions"/>
            <consortium name="culmorum"/>
            <person name="King R."/>
        </authorList>
    </citation>
    <scope>NUCLEOTIDE SEQUENCE</scope>
</reference>
<dbReference type="InterPro" id="IPR001810">
    <property type="entry name" value="F-box_dom"/>
</dbReference>
<feature type="domain" description="F-box" evidence="1">
    <location>
        <begin position="5"/>
        <end position="38"/>
    </location>
</feature>
<name>A0A9N9R9U1_9NEOP</name>
<dbReference type="AlphaFoldDB" id="A0A9N9R9U1"/>
<dbReference type="PANTHER" id="PTHR20933:SF3">
    <property type="entry name" value="F-BOX ONLY PROTEIN 33"/>
    <property type="match status" value="1"/>
</dbReference>
<dbReference type="PANTHER" id="PTHR20933">
    <property type="entry name" value="F-BOX ONLY PROTEIN 33"/>
    <property type="match status" value="1"/>
</dbReference>
<evidence type="ECO:0000313" key="2">
    <source>
        <dbReference type="EMBL" id="CAG9792476.1"/>
    </source>
</evidence>
<sequence>MSSQWASLPLLPLRCVMDHLSLEDALAAMSVCHHWHSTMLLYEGRKETLKLKAKQLDKCLYLTRLFRKHTNKLHIYLDCNDEQLDKFMSYVLPQFFDTLKLYELIFIGPSYIQQNPHLPVVKLKRIIIESLIHKHSHSLHKLALLGCEMGVAKNENDRFIHKHVEYYSRPLSFSDVAVAADAVLTRSNILVFSTLQHLIVDYEQINTDALETLSEITSFSRLTLNVRNKRVVNYTPIDWERLDACYPNGLEVAVNIIAISMKKFEDIINNVLREGMTLTSLKVMYCKTLNQPLLEHIVRLYKDTLQELVWADAPYDSCEPCNRIVKPGRYIQYGICNVNPFILLCWQCTQLRRLVIHGYWVWQYDLLGFVRLRKSLMKVEVPALYPRQGRFGTSAAAVRVLAQDVAPHVTQQFVQEMNEYTEFKWKPTSWNKLHPGLRARASLAQRSEYVLQEATQPLGVT</sequence>
<dbReference type="InterPro" id="IPR036047">
    <property type="entry name" value="F-box-like_dom_sf"/>
</dbReference>
<dbReference type="SUPFAM" id="SSF81383">
    <property type="entry name" value="F-box domain"/>
    <property type="match status" value="1"/>
</dbReference>
<dbReference type="Proteomes" id="UP001153714">
    <property type="component" value="Chromosome 4"/>
</dbReference>
<dbReference type="Gene3D" id="3.80.10.10">
    <property type="entry name" value="Ribonuclease Inhibitor"/>
    <property type="match status" value="1"/>
</dbReference>
<dbReference type="EMBL" id="OU893335">
    <property type="protein sequence ID" value="CAG9792476.1"/>
    <property type="molecule type" value="Genomic_DNA"/>
</dbReference>
<dbReference type="InterPro" id="IPR032675">
    <property type="entry name" value="LRR_dom_sf"/>
</dbReference>
<accession>A0A9N9R9U1</accession>